<evidence type="ECO:0000313" key="2">
    <source>
        <dbReference type="Proteomes" id="UP000007304"/>
    </source>
</evidence>
<keyword evidence="2" id="KW-1185">Reference proteome</keyword>
<reference evidence="1" key="1">
    <citation type="submission" date="2011-07" db="EMBL/GenBank/DDBJ databases">
        <title>The Genome Sequence of Exophiala (Wangiella) dermatitidis NIH/UT8656.</title>
        <authorList>
            <consortium name="The Broad Institute Genome Sequencing Platform"/>
            <person name="Cuomo C."/>
            <person name="Wang Z."/>
            <person name="Hunicke-Smith S."/>
            <person name="Szanislo P.J."/>
            <person name="Earl A."/>
            <person name="Young S.K."/>
            <person name="Zeng Q."/>
            <person name="Gargeya S."/>
            <person name="Fitzgerald M."/>
            <person name="Haas B."/>
            <person name="Abouelleil A."/>
            <person name="Alvarado L."/>
            <person name="Arachchi H.M."/>
            <person name="Berlin A."/>
            <person name="Brown A."/>
            <person name="Chapman S.B."/>
            <person name="Chen Z."/>
            <person name="Dunbar C."/>
            <person name="Freedman E."/>
            <person name="Gearin G."/>
            <person name="Gellesch M."/>
            <person name="Goldberg J."/>
            <person name="Griggs A."/>
            <person name="Gujja S."/>
            <person name="Heiman D."/>
            <person name="Howarth C."/>
            <person name="Larson L."/>
            <person name="Lui A."/>
            <person name="MacDonald P.J.P."/>
            <person name="Montmayeur A."/>
            <person name="Murphy C."/>
            <person name="Neiman D."/>
            <person name="Pearson M."/>
            <person name="Priest M."/>
            <person name="Roberts A."/>
            <person name="Saif S."/>
            <person name="Shea T."/>
            <person name="Shenoy N."/>
            <person name="Sisk P."/>
            <person name="Stolte C."/>
            <person name="Sykes S."/>
            <person name="Wortman J."/>
            <person name="Nusbaum C."/>
            <person name="Birren B."/>
        </authorList>
    </citation>
    <scope>NUCLEOTIDE SEQUENCE</scope>
    <source>
        <strain evidence="1">NIH/UT8656</strain>
    </source>
</reference>
<dbReference type="Proteomes" id="UP000007304">
    <property type="component" value="Unassembled WGS sequence"/>
</dbReference>
<proteinExistence type="predicted"/>
<sequence>MNMRMSWWQKTPDNAKISRIERTWNMVFRAMPVMESTRSAMQYCVSRPSFVVGTIDRWNLQITTAMIRVMPKAKLILAFAFTRGSPNDLLLDRPASWVSG</sequence>
<dbReference type="GeneID" id="20307306"/>
<gene>
    <name evidence="1" type="ORF">HMPREF1120_02667</name>
</gene>
<organism evidence="1 2">
    <name type="scientific">Exophiala dermatitidis (strain ATCC 34100 / CBS 525.76 / NIH/UT8656)</name>
    <name type="common">Black yeast</name>
    <name type="synonym">Wangiella dermatitidis</name>
    <dbReference type="NCBI Taxonomy" id="858893"/>
    <lineage>
        <taxon>Eukaryota</taxon>
        <taxon>Fungi</taxon>
        <taxon>Dikarya</taxon>
        <taxon>Ascomycota</taxon>
        <taxon>Pezizomycotina</taxon>
        <taxon>Eurotiomycetes</taxon>
        <taxon>Chaetothyriomycetidae</taxon>
        <taxon>Chaetothyriales</taxon>
        <taxon>Herpotrichiellaceae</taxon>
        <taxon>Exophiala</taxon>
    </lineage>
</organism>
<evidence type="ECO:0000313" key="1">
    <source>
        <dbReference type="EMBL" id="EHY54499.1"/>
    </source>
</evidence>
<protein>
    <submittedName>
        <fullName evidence="1">Uncharacterized protein</fullName>
    </submittedName>
</protein>
<dbReference type="RefSeq" id="XP_009154960.1">
    <property type="nucleotide sequence ID" value="XM_009156712.1"/>
</dbReference>
<name>H6BQ53_EXODN</name>
<dbReference type="VEuPathDB" id="FungiDB:HMPREF1120_02667"/>
<dbReference type="EMBL" id="JH226131">
    <property type="protein sequence ID" value="EHY54499.1"/>
    <property type="molecule type" value="Genomic_DNA"/>
</dbReference>
<dbReference type="HOGENOM" id="CLU_2306127_0_0_1"/>
<dbReference type="AlphaFoldDB" id="H6BQ53"/>
<accession>H6BQ53</accession>
<dbReference type="InParanoid" id="H6BQ53"/>